<keyword evidence="2" id="KW-1185">Reference proteome</keyword>
<sequence length="258" mass="30250">MYYDRHGELKNISDARLLNDIQNGYLNYETIFYKRFKAEVDFNGDSKSFKGNIFVRRDSSIIISINPLMGIELFRVRLTNDKVEILDRTKRDYLIGDYDFIWNKFMLEVDFKTIHSILTNELFVYPLDKDILNGLKKYKHNISEDAYVFQSLKEGRAARLERRGVRKDLILHEFYIMPEVSKIKSTYIKDFNSNGSVTIQYGSFYEVNDGLFPGSLTIKGSKGLKTFKIDLKFDDVEFDSDNSIGFRISDKYSKKTIE</sequence>
<reference evidence="1 2" key="1">
    <citation type="journal article" date="2015" name="Int. J. Syst. Evol. Microbiol.">
        <title>Carboxylicivirga linearis sp. nov., isolated from a sea cucumber culture pond.</title>
        <authorList>
            <person name="Wang F.Q."/>
            <person name="Zhou Y.X."/>
            <person name="Lin X.Z."/>
            <person name="Chen G.J."/>
            <person name="Du Z.J."/>
        </authorList>
    </citation>
    <scope>NUCLEOTIDE SEQUENCE [LARGE SCALE GENOMIC DNA]</scope>
    <source>
        <strain evidence="1 2">FB218</strain>
    </source>
</reference>
<dbReference type="EMBL" id="JAGUCO010000006">
    <property type="protein sequence ID" value="MBS2098847.1"/>
    <property type="molecule type" value="Genomic_DNA"/>
</dbReference>
<dbReference type="InterPro" id="IPR025634">
    <property type="entry name" value="DUF4292"/>
</dbReference>
<evidence type="ECO:0000313" key="2">
    <source>
        <dbReference type="Proteomes" id="UP000708576"/>
    </source>
</evidence>
<dbReference type="Pfam" id="PF14125">
    <property type="entry name" value="DUF4292"/>
    <property type="match status" value="1"/>
</dbReference>
<gene>
    <name evidence="1" type="ORF">KEM10_11200</name>
</gene>
<name>A0ABS5JVD0_9BACT</name>
<proteinExistence type="predicted"/>
<evidence type="ECO:0000313" key="1">
    <source>
        <dbReference type="EMBL" id="MBS2098847.1"/>
    </source>
</evidence>
<dbReference type="Proteomes" id="UP000708576">
    <property type="component" value="Unassembled WGS sequence"/>
</dbReference>
<comment type="caution">
    <text evidence="1">The sequence shown here is derived from an EMBL/GenBank/DDBJ whole genome shotgun (WGS) entry which is preliminary data.</text>
</comment>
<dbReference type="RefSeq" id="WP_212216088.1">
    <property type="nucleotide sequence ID" value="NZ_JAGUCO010000006.1"/>
</dbReference>
<organism evidence="1 2">
    <name type="scientific">Carboxylicivirga linearis</name>
    <dbReference type="NCBI Taxonomy" id="1628157"/>
    <lineage>
        <taxon>Bacteria</taxon>
        <taxon>Pseudomonadati</taxon>
        <taxon>Bacteroidota</taxon>
        <taxon>Bacteroidia</taxon>
        <taxon>Marinilabiliales</taxon>
        <taxon>Marinilabiliaceae</taxon>
        <taxon>Carboxylicivirga</taxon>
    </lineage>
</organism>
<protein>
    <submittedName>
        <fullName evidence="1">DUF4292 domain-containing protein</fullName>
    </submittedName>
</protein>
<accession>A0ABS5JVD0</accession>